<dbReference type="InterPro" id="IPR046475">
    <property type="entry name" value="DUF6796"/>
</dbReference>
<dbReference type="KEGG" id="aup:AsAng_0046290"/>
<evidence type="ECO:0000256" key="1">
    <source>
        <dbReference type="SAM" id="Phobius"/>
    </source>
</evidence>
<organism evidence="2 3">
    <name type="scientific">Aureispira anguillae</name>
    <dbReference type="NCBI Taxonomy" id="2864201"/>
    <lineage>
        <taxon>Bacteria</taxon>
        <taxon>Pseudomonadati</taxon>
        <taxon>Bacteroidota</taxon>
        <taxon>Saprospiria</taxon>
        <taxon>Saprospirales</taxon>
        <taxon>Saprospiraceae</taxon>
        <taxon>Aureispira</taxon>
    </lineage>
</organism>
<name>A0A915YIZ7_9BACT</name>
<feature type="transmembrane region" description="Helical" evidence="1">
    <location>
        <begin position="12"/>
        <end position="33"/>
    </location>
</feature>
<keyword evidence="1" id="KW-1133">Transmembrane helix</keyword>
<feature type="transmembrane region" description="Helical" evidence="1">
    <location>
        <begin position="185"/>
        <end position="209"/>
    </location>
</feature>
<feature type="transmembrane region" description="Helical" evidence="1">
    <location>
        <begin position="53"/>
        <end position="75"/>
    </location>
</feature>
<evidence type="ECO:0000313" key="2">
    <source>
        <dbReference type="EMBL" id="BDS13867.1"/>
    </source>
</evidence>
<dbReference type="EMBL" id="AP026867">
    <property type="protein sequence ID" value="BDS13867.1"/>
    <property type="molecule type" value="Genomic_DNA"/>
</dbReference>
<gene>
    <name evidence="2" type="ORF">AsAng_0046290</name>
</gene>
<dbReference type="RefSeq" id="WP_264789117.1">
    <property type="nucleotide sequence ID" value="NZ_AP026867.1"/>
</dbReference>
<keyword evidence="3" id="KW-1185">Reference proteome</keyword>
<feature type="transmembrane region" description="Helical" evidence="1">
    <location>
        <begin position="87"/>
        <end position="107"/>
    </location>
</feature>
<feature type="transmembrane region" description="Helical" evidence="1">
    <location>
        <begin position="127"/>
        <end position="151"/>
    </location>
</feature>
<dbReference type="AlphaFoldDB" id="A0A915YIZ7"/>
<sequence length="219" mass="24467">MKKELITTGIVGIMAGIIMFVGDMFLYFTSAPIHDFEKELVTILGGVAPTRLMIGGLLGPLAAFLYMIGFYQIYLVTKAPYKKIAKIIVLLLSFGIVYGGAFHAHFAHLGFVASQGNETLLQLTQDYMVYHFYIMFFPSLIAYCLLAYLIVTNKTFYPSWFVLCSPIVLFWFSAVVNLLPQPLLIIVAGGWSNIIFICFFGLSTVYLSTFKNSQELGSK</sequence>
<evidence type="ECO:0000313" key="3">
    <source>
        <dbReference type="Proteomes" id="UP001060919"/>
    </source>
</evidence>
<proteinExistence type="predicted"/>
<dbReference type="Pfam" id="PF20599">
    <property type="entry name" value="DUF6796"/>
    <property type="match status" value="1"/>
</dbReference>
<reference evidence="2" key="1">
    <citation type="submission" date="2022-09" db="EMBL/GenBank/DDBJ databases">
        <title>Aureispira anguillicida sp. nov., isolated from Leptocephalus of Japanese eel Anguilla japonica.</title>
        <authorList>
            <person name="Yuasa K."/>
            <person name="Mekata T."/>
            <person name="Ikunari K."/>
        </authorList>
    </citation>
    <scope>NUCLEOTIDE SEQUENCE</scope>
    <source>
        <strain evidence="2">EL160426</strain>
    </source>
</reference>
<accession>A0A915YIZ7</accession>
<dbReference type="Proteomes" id="UP001060919">
    <property type="component" value="Chromosome"/>
</dbReference>
<protein>
    <submittedName>
        <fullName evidence="2">Uncharacterized protein</fullName>
    </submittedName>
</protein>
<keyword evidence="1" id="KW-0472">Membrane</keyword>
<feature type="transmembrane region" description="Helical" evidence="1">
    <location>
        <begin position="160"/>
        <end position="179"/>
    </location>
</feature>
<keyword evidence="1" id="KW-0812">Transmembrane</keyword>